<feature type="region of interest" description="Disordered" evidence="1">
    <location>
        <begin position="770"/>
        <end position="915"/>
    </location>
</feature>
<evidence type="ECO:0000256" key="1">
    <source>
        <dbReference type="SAM" id="MobiDB-lite"/>
    </source>
</evidence>
<keyword evidence="3" id="KW-1185">Reference proteome</keyword>
<dbReference type="OrthoDB" id="6252103at2759"/>
<dbReference type="PANTHER" id="PTHR45589:SF1">
    <property type="entry name" value="WD REPEAT DOMAIN 62, ISOFORM G"/>
    <property type="match status" value="1"/>
</dbReference>
<feature type="region of interest" description="Disordered" evidence="1">
    <location>
        <begin position="96"/>
        <end position="117"/>
    </location>
</feature>
<evidence type="ECO:0000313" key="3">
    <source>
        <dbReference type="Proteomes" id="UP000272025"/>
    </source>
</evidence>
<dbReference type="AlphaFoldDB" id="A0A3N2Q9D1"/>
<organism evidence="2 3">
    <name type="scientific">Sodiomyces alkalinus (strain CBS 110278 / VKM F-3762 / F11)</name>
    <name type="common">Alkaliphilic filamentous fungus</name>
    <dbReference type="NCBI Taxonomy" id="1314773"/>
    <lineage>
        <taxon>Eukaryota</taxon>
        <taxon>Fungi</taxon>
        <taxon>Dikarya</taxon>
        <taxon>Ascomycota</taxon>
        <taxon>Pezizomycotina</taxon>
        <taxon>Sordariomycetes</taxon>
        <taxon>Hypocreomycetidae</taxon>
        <taxon>Glomerellales</taxon>
        <taxon>Plectosphaerellaceae</taxon>
        <taxon>Sodiomyces</taxon>
    </lineage>
</organism>
<dbReference type="GeneID" id="39576142"/>
<dbReference type="SMART" id="SM00320">
    <property type="entry name" value="WD40"/>
    <property type="match status" value="6"/>
</dbReference>
<dbReference type="STRING" id="1314773.A0A3N2Q9D1"/>
<feature type="compositionally biased region" description="Low complexity" evidence="1">
    <location>
        <begin position="96"/>
        <end position="113"/>
    </location>
</feature>
<feature type="compositionally biased region" description="Polar residues" evidence="1">
    <location>
        <begin position="1"/>
        <end position="18"/>
    </location>
</feature>
<dbReference type="PANTHER" id="PTHR45589">
    <property type="entry name" value="WD REPEAT DOMAIN 62, ISOFORM G"/>
    <property type="match status" value="1"/>
</dbReference>
<feature type="compositionally biased region" description="Polar residues" evidence="1">
    <location>
        <begin position="836"/>
        <end position="857"/>
    </location>
</feature>
<dbReference type="RefSeq" id="XP_028471074.1">
    <property type="nucleotide sequence ID" value="XM_028607664.1"/>
</dbReference>
<reference evidence="2 3" key="1">
    <citation type="journal article" date="2018" name="Mol. Ecol.">
        <title>The obligate alkalophilic soda-lake fungus Sodiomyces alkalinus has shifted to a protein diet.</title>
        <authorList>
            <person name="Grum-Grzhimaylo A.A."/>
            <person name="Falkoski D.L."/>
            <person name="van den Heuvel J."/>
            <person name="Valero-Jimenez C.A."/>
            <person name="Min B."/>
            <person name="Choi I.G."/>
            <person name="Lipzen A."/>
            <person name="Daum C.G."/>
            <person name="Aanen D.K."/>
            <person name="Tsang A."/>
            <person name="Henrissat B."/>
            <person name="Bilanenko E.N."/>
            <person name="de Vries R.P."/>
            <person name="van Kan J.A.L."/>
            <person name="Grigoriev I.V."/>
            <person name="Debets A.J.M."/>
        </authorList>
    </citation>
    <scope>NUCLEOTIDE SEQUENCE [LARGE SCALE GENOMIC DNA]</scope>
    <source>
        <strain evidence="2 3">F11</strain>
    </source>
</reference>
<protein>
    <submittedName>
        <fullName evidence="2">WD repeat-containing protein</fullName>
    </submittedName>
</protein>
<name>A0A3N2Q9D1_SODAK</name>
<feature type="compositionally biased region" description="Low complexity" evidence="1">
    <location>
        <begin position="812"/>
        <end position="825"/>
    </location>
</feature>
<accession>A0A3N2Q9D1</accession>
<feature type="region of interest" description="Disordered" evidence="1">
    <location>
        <begin position="1"/>
        <end position="31"/>
    </location>
</feature>
<gene>
    <name evidence="2" type="ORF">SODALDRAFT_269505</name>
</gene>
<sequence length="1005" mass="108568">MNATPTNRLKLTPSNSPYLQRPSRSPLRGRPHHESRLALKRVVGTTCVSPTGFDAVQSSFAYIAGGAVVVVDVDGEHYSQRFYRARPTAQPVYGATHSHSASAYAPSTPTSTPKANDSRNRVALGARESFYGSVDWSESPTSRTWTSRERIKAATCLALSRDGKYLAVGETGYAPRVLIFGLEDNSSDTPLVSISEHAFGVKAIAWSADTRWLASLGTANDGFLYLWRVDARTGAAKLHQQNRCTSTIKGMVWMGNNLVTFGVRHIKVWKADDAQAVSPVKQKFASEPATASHSNYSKRKALPGRNVLLGPLLAATFTCAVAVDDSRIVVCSEGGDVCIVDDHGKQARLLRCINLDFPVASITIRHATVYVGGKSGQFATLSLRAVLDCLPECVLTRSKARTGLVAMGFLIENLVIIDAKRSIDIWSSSYIPGETEEDDSHIQLPGHGDQILGIQALPKPNVQDAAFLTWSGSGRVVFWDLDGRIKSSLHVPLEQVVPENDMDTGNQLNIVRATRAGKLLLVGDKLGVLKVIDAKTQQCLLETKAHAADCQSISVYEDDSKFLMASCGRDRTTQLFHRSSRGAIEHVQTLDSPAKVVKVHMPSDSRIITCSLDRSMQIYDVVRKEEDPNAIAALNSRHIALKASPTSFVLGEGDNTAFVSMLDRSVCQYDLATGKQLSSFRCVDERGVEAAILDSLTASPCPGKEGGILLGLSNTDKSVRLYDAQTGSFIDREWGHTEAINGVALVDDEDGYQNVVSVGSDGTMMRWGMDMQEYSPGSTSRDPSPVKSADSVSARPPLRRVLSKAELAEFQRPSPTTGRRSPPRTLNRRTSRYGLNLNSAVTPKGTHQSSPSGTIAENDTPCRRLSSNSPSNSPPQSPKSRVSRRPSLPALSINSRKKSSPSLRSGGAGGPFGSLSMATEQACRTLRAYRKKLALSVEPVSEEALAELGSELRLTAAALSDRAVRDKAISDSVISGLVDQLGEHFADQVNGQDVPATSPLPVCER</sequence>
<dbReference type="InterPro" id="IPR001680">
    <property type="entry name" value="WD40_rpt"/>
</dbReference>
<dbReference type="Gene3D" id="2.130.10.10">
    <property type="entry name" value="YVTN repeat-like/Quinoprotein amine dehydrogenase"/>
    <property type="match status" value="3"/>
</dbReference>
<dbReference type="Pfam" id="PF00400">
    <property type="entry name" value="WD40"/>
    <property type="match status" value="1"/>
</dbReference>
<proteinExistence type="predicted"/>
<dbReference type="SUPFAM" id="SSF50998">
    <property type="entry name" value="Quinoprotein alcohol dehydrogenase-like"/>
    <property type="match status" value="1"/>
</dbReference>
<dbReference type="InterPro" id="IPR015943">
    <property type="entry name" value="WD40/YVTN_repeat-like_dom_sf"/>
</dbReference>
<dbReference type="Proteomes" id="UP000272025">
    <property type="component" value="Unassembled WGS sequence"/>
</dbReference>
<dbReference type="InterPro" id="IPR052779">
    <property type="entry name" value="WDR62"/>
</dbReference>
<evidence type="ECO:0000313" key="2">
    <source>
        <dbReference type="EMBL" id="ROT43268.1"/>
    </source>
</evidence>
<dbReference type="EMBL" id="ML119051">
    <property type="protein sequence ID" value="ROT43268.1"/>
    <property type="molecule type" value="Genomic_DNA"/>
</dbReference>
<dbReference type="InterPro" id="IPR011047">
    <property type="entry name" value="Quinoprotein_ADH-like_sf"/>
</dbReference>